<feature type="compositionally biased region" description="Low complexity" evidence="1">
    <location>
        <begin position="28"/>
        <end position="39"/>
    </location>
</feature>
<accession>A0ABS2ADI4</accession>
<evidence type="ECO:0000256" key="1">
    <source>
        <dbReference type="SAM" id="MobiDB-lite"/>
    </source>
</evidence>
<keyword evidence="2" id="KW-0732">Signal</keyword>
<sequence length="121" mass="13469">MTRILMTAGLGLLAGAAFGVGPAQAADASSAAAAKSQPSRTAQADQHRGRDVVVGYYRSYRACELAGRIGERFGRWNDYDCDYQRRGFKRGLFALEVERGWGWNDRGHNRGHNRGWDRGHR</sequence>
<evidence type="ECO:0000313" key="3">
    <source>
        <dbReference type="EMBL" id="MBM2617868.1"/>
    </source>
</evidence>
<evidence type="ECO:0000313" key="4">
    <source>
        <dbReference type="Proteomes" id="UP000632138"/>
    </source>
</evidence>
<dbReference type="Proteomes" id="UP000632138">
    <property type="component" value="Unassembled WGS sequence"/>
</dbReference>
<keyword evidence="4" id="KW-1185">Reference proteome</keyword>
<dbReference type="EMBL" id="JAENHP010000006">
    <property type="protein sequence ID" value="MBM2617868.1"/>
    <property type="molecule type" value="Genomic_DNA"/>
</dbReference>
<reference evidence="3 4" key="1">
    <citation type="submission" date="2021-01" db="EMBL/GenBank/DDBJ databases">
        <title>Actinoplanes sp. nov. LDG1-06 isolated from lichen.</title>
        <authorList>
            <person name="Saeng-In P."/>
            <person name="Phongsopitanun W."/>
            <person name="Kanchanasin P."/>
            <person name="Yuki M."/>
            <person name="Kudo T."/>
            <person name="Ohkuma M."/>
            <person name="Tanasupawat S."/>
        </authorList>
    </citation>
    <scope>NUCLEOTIDE SEQUENCE [LARGE SCALE GENOMIC DNA]</scope>
    <source>
        <strain evidence="3 4">LDG1-06</strain>
    </source>
</reference>
<evidence type="ECO:0000256" key="2">
    <source>
        <dbReference type="SAM" id="SignalP"/>
    </source>
</evidence>
<dbReference type="RefSeq" id="WP_203377899.1">
    <property type="nucleotide sequence ID" value="NZ_JAENHP010000006.1"/>
</dbReference>
<protein>
    <submittedName>
        <fullName evidence="3">Uncharacterized protein</fullName>
    </submittedName>
</protein>
<feature type="signal peptide" evidence="2">
    <location>
        <begin position="1"/>
        <end position="25"/>
    </location>
</feature>
<comment type="caution">
    <text evidence="3">The sequence shown here is derived from an EMBL/GenBank/DDBJ whole genome shotgun (WGS) entry which is preliminary data.</text>
</comment>
<feature type="region of interest" description="Disordered" evidence="1">
    <location>
        <begin position="28"/>
        <end position="47"/>
    </location>
</feature>
<name>A0ABS2ADI4_9ACTN</name>
<feature type="chain" id="PRO_5046659177" evidence="2">
    <location>
        <begin position="26"/>
        <end position="121"/>
    </location>
</feature>
<gene>
    <name evidence="3" type="ORF">JIG36_20125</name>
</gene>
<organism evidence="3 4">
    <name type="scientific">Paractinoplanes ovalisporus</name>
    <dbReference type="NCBI Taxonomy" id="2810368"/>
    <lineage>
        <taxon>Bacteria</taxon>
        <taxon>Bacillati</taxon>
        <taxon>Actinomycetota</taxon>
        <taxon>Actinomycetes</taxon>
        <taxon>Micromonosporales</taxon>
        <taxon>Micromonosporaceae</taxon>
        <taxon>Paractinoplanes</taxon>
    </lineage>
</organism>
<proteinExistence type="predicted"/>